<protein>
    <submittedName>
        <fullName evidence="2">Uncharacterized protein</fullName>
    </submittedName>
</protein>
<feature type="region of interest" description="Disordered" evidence="1">
    <location>
        <begin position="1"/>
        <end position="48"/>
    </location>
</feature>
<dbReference type="AlphaFoldDB" id="A0A7S2EMK8"/>
<evidence type="ECO:0000313" key="2">
    <source>
        <dbReference type="EMBL" id="CAD9343813.1"/>
    </source>
</evidence>
<feature type="region of interest" description="Disordered" evidence="1">
    <location>
        <begin position="177"/>
        <end position="217"/>
    </location>
</feature>
<feature type="compositionally biased region" description="Basic and acidic residues" evidence="1">
    <location>
        <begin position="1"/>
        <end position="25"/>
    </location>
</feature>
<feature type="compositionally biased region" description="Polar residues" evidence="1">
    <location>
        <begin position="34"/>
        <end position="48"/>
    </location>
</feature>
<gene>
    <name evidence="2" type="ORF">OSIN01602_LOCUS12274</name>
</gene>
<sequence>MKGDGFHDPLGEKHGHNWPSREDALRGTVRVQRHSASQPSLQAFQSSAHHQPLLQTNAHRLGYLSQNGVGARGGKTTGHTQRHRASWTAQMNPEDDPSKAGGSETTGSNPVKRMSSPAVLAIRRSSLISSESSVSTCNDSDSSRTNQTETGQLNLRELLGDKHHEKLSAEFFQKHGIEDQSKDERKKEGVKSVMEETPRTTKKLSPEEQKEDTGDDVTTRMRDINKQLKEFKEELRRYKRRSIANAYAHQKISLPCDPMDRSYLHLSPRTPAEAEVISIHGMPRGQKNEGAVEMKNTMMRREEIHQPYLLNRERGLSDIPADTVDGPRSSVVDDSGWYYGTKASRAVEA</sequence>
<feature type="region of interest" description="Disordered" evidence="1">
    <location>
        <begin position="65"/>
        <end position="152"/>
    </location>
</feature>
<accession>A0A7S2EMK8</accession>
<proteinExistence type="predicted"/>
<reference evidence="2" key="1">
    <citation type="submission" date="2021-01" db="EMBL/GenBank/DDBJ databases">
        <authorList>
            <person name="Corre E."/>
            <person name="Pelletier E."/>
            <person name="Niang G."/>
            <person name="Scheremetjew M."/>
            <person name="Finn R."/>
            <person name="Kale V."/>
            <person name="Holt S."/>
            <person name="Cochrane G."/>
            <person name="Meng A."/>
            <person name="Brown T."/>
            <person name="Cohen L."/>
        </authorList>
    </citation>
    <scope>NUCLEOTIDE SEQUENCE</scope>
    <source>
        <strain evidence="2">Grunow 1884</strain>
    </source>
</reference>
<organism evidence="2">
    <name type="scientific">Trieres chinensis</name>
    <name type="common">Marine centric diatom</name>
    <name type="synonym">Odontella sinensis</name>
    <dbReference type="NCBI Taxonomy" id="1514140"/>
    <lineage>
        <taxon>Eukaryota</taxon>
        <taxon>Sar</taxon>
        <taxon>Stramenopiles</taxon>
        <taxon>Ochrophyta</taxon>
        <taxon>Bacillariophyta</taxon>
        <taxon>Mediophyceae</taxon>
        <taxon>Biddulphiophycidae</taxon>
        <taxon>Eupodiscales</taxon>
        <taxon>Parodontellaceae</taxon>
        <taxon>Trieres</taxon>
    </lineage>
</organism>
<dbReference type="EMBL" id="HBGO01021374">
    <property type="protein sequence ID" value="CAD9343813.1"/>
    <property type="molecule type" value="Transcribed_RNA"/>
</dbReference>
<evidence type="ECO:0000256" key="1">
    <source>
        <dbReference type="SAM" id="MobiDB-lite"/>
    </source>
</evidence>
<feature type="compositionally biased region" description="Low complexity" evidence="1">
    <location>
        <begin position="119"/>
        <end position="140"/>
    </location>
</feature>
<name>A0A7S2EMK8_TRICV</name>